<keyword evidence="1" id="KW-0732">Signal</keyword>
<comment type="caution">
    <text evidence="2">The sequence shown here is derived from an EMBL/GenBank/DDBJ whole genome shotgun (WGS) entry which is preliminary data.</text>
</comment>
<evidence type="ECO:0000256" key="1">
    <source>
        <dbReference type="SAM" id="SignalP"/>
    </source>
</evidence>
<dbReference type="Pfam" id="PF13365">
    <property type="entry name" value="Trypsin_2"/>
    <property type="match status" value="1"/>
</dbReference>
<name>A0A1V2GXY9_9PROT</name>
<gene>
    <name evidence="2" type="ORF">BKE38_23955</name>
</gene>
<keyword evidence="3" id="KW-1185">Reference proteome</keyword>
<feature type="chain" id="PRO_5012979636" description="Serine protease" evidence="1">
    <location>
        <begin position="25"/>
        <end position="251"/>
    </location>
</feature>
<evidence type="ECO:0000313" key="2">
    <source>
        <dbReference type="EMBL" id="ONG47312.1"/>
    </source>
</evidence>
<evidence type="ECO:0000313" key="3">
    <source>
        <dbReference type="Proteomes" id="UP000188879"/>
    </source>
</evidence>
<dbReference type="EMBL" id="MLCO01000285">
    <property type="protein sequence ID" value="ONG47312.1"/>
    <property type="molecule type" value="Genomic_DNA"/>
</dbReference>
<dbReference type="AlphaFoldDB" id="A0A1V2GXY9"/>
<dbReference type="Proteomes" id="UP000188879">
    <property type="component" value="Unassembled WGS sequence"/>
</dbReference>
<dbReference type="InterPro" id="IPR009003">
    <property type="entry name" value="Peptidase_S1_PA"/>
</dbReference>
<evidence type="ECO:0008006" key="4">
    <source>
        <dbReference type="Google" id="ProtNLM"/>
    </source>
</evidence>
<sequence>MAVLSFLRPAALLLLPLLAGCAGSAPPADRNAGATGVETVAARAARPQAAAVLAGLRSEIGPACFATGAAIHLGQGRFLTAAHLLDGSQGMLRRCPGLDTSLGKPAQLNFQGRDQLARLIRLGRADLRFGLGTYYVGGRDLALLQLDTPPRNAAGLPLCAQGPRPGERVLVLTPYREQVAEISGLMREDNPLHGGYAEMTLRLEAGESGGAVLDAAGGCLVGLVSHRQEGPPGERTRIVPAPVLEAFLLGQ</sequence>
<dbReference type="OrthoDB" id="7266105at2"/>
<proteinExistence type="predicted"/>
<dbReference type="SUPFAM" id="SSF50494">
    <property type="entry name" value="Trypsin-like serine proteases"/>
    <property type="match status" value="1"/>
</dbReference>
<accession>A0A1V2GXY9</accession>
<dbReference type="RefSeq" id="WP_076959806.1">
    <property type="nucleotide sequence ID" value="NZ_MLCO01000285.1"/>
</dbReference>
<protein>
    <recommendedName>
        <fullName evidence="4">Serine protease</fullName>
    </recommendedName>
</protein>
<organism evidence="2 3">
    <name type="scientific">Teichococcus deserti</name>
    <dbReference type="NCBI Taxonomy" id="1817963"/>
    <lineage>
        <taxon>Bacteria</taxon>
        <taxon>Pseudomonadati</taxon>
        <taxon>Pseudomonadota</taxon>
        <taxon>Alphaproteobacteria</taxon>
        <taxon>Acetobacterales</taxon>
        <taxon>Roseomonadaceae</taxon>
        <taxon>Roseomonas</taxon>
    </lineage>
</organism>
<feature type="signal peptide" evidence="1">
    <location>
        <begin position="1"/>
        <end position="24"/>
    </location>
</feature>
<reference evidence="2 3" key="1">
    <citation type="submission" date="2016-10" db="EMBL/GenBank/DDBJ databases">
        <title>Draft Genome sequence of Roseomonas sp. strain M3.</title>
        <authorList>
            <person name="Subhash Y."/>
            <person name="Lee S."/>
        </authorList>
    </citation>
    <scope>NUCLEOTIDE SEQUENCE [LARGE SCALE GENOMIC DNA]</scope>
    <source>
        <strain evidence="2 3">M3</strain>
    </source>
</reference>